<comment type="subcellular location">
    <subcellularLocation>
        <location evidence="1">Membrane</location>
        <topology evidence="1">Single-pass type II membrane protein</topology>
    </subcellularLocation>
</comment>
<dbReference type="InterPro" id="IPR029044">
    <property type="entry name" value="Nucleotide-diphossugar_trans"/>
</dbReference>
<evidence type="ECO:0000313" key="8">
    <source>
        <dbReference type="Proteomes" id="UP000749559"/>
    </source>
</evidence>
<dbReference type="GO" id="GO:0035269">
    <property type="term" value="P:protein O-linked glycosylation via mannose"/>
    <property type="evidence" value="ECO:0007669"/>
    <property type="project" value="TreeGrafter"/>
</dbReference>
<dbReference type="OrthoDB" id="411524at2759"/>
<dbReference type="InterPro" id="IPR051292">
    <property type="entry name" value="Xyl/GlcA_transferase"/>
</dbReference>
<dbReference type="Pfam" id="PF13896">
    <property type="entry name" value="Glyco_transf_49"/>
    <property type="match status" value="1"/>
</dbReference>
<keyword evidence="3" id="KW-0735">Signal-anchor</keyword>
<evidence type="ECO:0000256" key="3">
    <source>
        <dbReference type="ARBA" id="ARBA00022968"/>
    </source>
</evidence>
<dbReference type="SUPFAM" id="SSF53448">
    <property type="entry name" value="Nucleotide-diphospho-sugar transferases"/>
    <property type="match status" value="1"/>
</dbReference>
<organism evidence="7 8">
    <name type="scientific">Owenia fusiformis</name>
    <name type="common">Polychaete worm</name>
    <dbReference type="NCBI Taxonomy" id="6347"/>
    <lineage>
        <taxon>Eukaryota</taxon>
        <taxon>Metazoa</taxon>
        <taxon>Spiralia</taxon>
        <taxon>Lophotrochozoa</taxon>
        <taxon>Annelida</taxon>
        <taxon>Polychaeta</taxon>
        <taxon>Sedentaria</taxon>
        <taxon>Canalipalpata</taxon>
        <taxon>Sabellida</taxon>
        <taxon>Oweniida</taxon>
        <taxon>Oweniidae</taxon>
        <taxon>Owenia</taxon>
    </lineage>
</organism>
<accession>A0A8J1TB05</accession>
<keyword evidence="6" id="KW-0325">Glycoprotein</keyword>
<gene>
    <name evidence="7" type="ORF">OFUS_LOCUS23934</name>
</gene>
<dbReference type="GO" id="GO:0042285">
    <property type="term" value="F:xylosyltransferase activity"/>
    <property type="evidence" value="ECO:0007669"/>
    <property type="project" value="TreeGrafter"/>
</dbReference>
<name>A0A8J1TB05_OWEFU</name>
<keyword evidence="8" id="KW-1185">Reference proteome</keyword>
<protein>
    <submittedName>
        <fullName evidence="7">Uncharacterized protein</fullName>
    </submittedName>
</protein>
<keyword evidence="4" id="KW-1133">Transmembrane helix</keyword>
<dbReference type="Proteomes" id="UP000749559">
    <property type="component" value="Unassembled WGS sequence"/>
</dbReference>
<comment type="caution">
    <text evidence="7">The sequence shown here is derived from an EMBL/GenBank/DDBJ whole genome shotgun (WGS) entry which is preliminary data.</text>
</comment>
<evidence type="ECO:0000256" key="6">
    <source>
        <dbReference type="ARBA" id="ARBA00023180"/>
    </source>
</evidence>
<dbReference type="PANTHER" id="PTHR12270">
    <property type="entry name" value="GLYCOSYLTRANSFERASE-RELATED"/>
    <property type="match status" value="1"/>
</dbReference>
<evidence type="ECO:0000313" key="7">
    <source>
        <dbReference type="EMBL" id="CAH1799982.1"/>
    </source>
</evidence>
<reference evidence="7" key="1">
    <citation type="submission" date="2022-03" db="EMBL/GenBank/DDBJ databases">
        <authorList>
            <person name="Martin C."/>
        </authorList>
    </citation>
    <scope>NUCLEOTIDE SEQUENCE</scope>
</reference>
<evidence type="ECO:0000256" key="4">
    <source>
        <dbReference type="ARBA" id="ARBA00022989"/>
    </source>
</evidence>
<keyword evidence="5" id="KW-0472">Membrane</keyword>
<evidence type="ECO:0000256" key="5">
    <source>
        <dbReference type="ARBA" id="ARBA00023136"/>
    </source>
</evidence>
<dbReference type="PANTHER" id="PTHR12270:SF52">
    <property type="entry name" value="GLYCOSYLTRANSFERASE-LIKE PROTEIN GNT13-RELATED"/>
    <property type="match status" value="1"/>
</dbReference>
<evidence type="ECO:0000256" key="1">
    <source>
        <dbReference type="ARBA" id="ARBA00004606"/>
    </source>
</evidence>
<dbReference type="AlphaFoldDB" id="A0A8J1TB05"/>
<sequence length="570" mass="65537">MFRKITYRTITLMFLGLSMFFMLKIVIHHGAMYLCNNHAKTLDVNLATMDIVDKYGLSSQKGWWMKDEGMWTVARDCGIGGIDNCKNILTTECKPYRIKSTYLFIPIKRESPLTGFHFSLWSNRENMTEPRGKAIRFFGAMFFVRYSDSTNDSVEMQLPLGGTGYTRTYLDFIIPQKKAPITSVTSVTIVLTCKGYKGIVKFSDVNVKPIIPLYKSIEVDEREFRAADFIESCPKVPSPFPVVPEFKTDHILITNGKFDTTAPTPVTLVAQLSIDRLDTVVHTLNIWEGPVSLALYIPADETGGHAVQEQRQKTACGTILNLDLGKGLYCDVTFVYGNYPNEYYQINVMRNAAMNHVKTEYLFIADADFVPSPSFQEVFELVMENNFFHDKSTRQESLLNRAAFIVPAFECKTSCAIETLPSNKEELVNIVKSNKPRIQAFRWENAAGAHSSTDYEHWYITDSLYGIDRYQDKYEPYVVIRKHDNMPLFDERFGSYGMNKVSYIMELKAAGYEFLVLPNCWLTHLPHENTKDKNLFINSRIEELKNRLLRFEFIIDLSRKYRFGDCMVLN</sequence>
<keyword evidence="2" id="KW-0812">Transmembrane</keyword>
<dbReference type="GO" id="GO:0015020">
    <property type="term" value="F:glucuronosyltransferase activity"/>
    <property type="evidence" value="ECO:0007669"/>
    <property type="project" value="TreeGrafter"/>
</dbReference>
<proteinExistence type="predicted"/>
<dbReference type="EMBL" id="CAIIXF020000011">
    <property type="protein sequence ID" value="CAH1799982.1"/>
    <property type="molecule type" value="Genomic_DNA"/>
</dbReference>
<dbReference type="GO" id="GO:0016020">
    <property type="term" value="C:membrane"/>
    <property type="evidence" value="ECO:0007669"/>
    <property type="project" value="UniProtKB-SubCell"/>
</dbReference>
<dbReference type="Gene3D" id="3.90.550.10">
    <property type="entry name" value="Spore Coat Polysaccharide Biosynthesis Protein SpsA, Chain A"/>
    <property type="match status" value="1"/>
</dbReference>
<evidence type="ECO:0000256" key="2">
    <source>
        <dbReference type="ARBA" id="ARBA00022692"/>
    </source>
</evidence>